<name>A0A068V6E8_COFCA</name>
<dbReference type="GO" id="GO:0000492">
    <property type="term" value="P:box C/D snoRNP assembly"/>
    <property type="evidence" value="ECO:0007669"/>
    <property type="project" value="InterPro"/>
</dbReference>
<gene>
    <name evidence="2" type="ORF">GSCOC_T00018167001</name>
</gene>
<feature type="compositionally biased region" description="Acidic residues" evidence="1">
    <location>
        <begin position="176"/>
        <end position="186"/>
    </location>
</feature>
<dbReference type="FunCoup" id="A0A068V6E8">
    <property type="interactions" value="25"/>
</dbReference>
<evidence type="ECO:0000313" key="2">
    <source>
        <dbReference type="EMBL" id="CDP16345.1"/>
    </source>
</evidence>
<dbReference type="AlphaFoldDB" id="A0A068V6E8"/>
<dbReference type="OMA" id="DNDSAHI"/>
<evidence type="ECO:0000256" key="1">
    <source>
        <dbReference type="SAM" id="MobiDB-lite"/>
    </source>
</evidence>
<feature type="region of interest" description="Disordered" evidence="1">
    <location>
        <begin position="1"/>
        <end position="25"/>
    </location>
</feature>
<organism evidence="2 3">
    <name type="scientific">Coffea canephora</name>
    <name type="common">Robusta coffee</name>
    <dbReference type="NCBI Taxonomy" id="49390"/>
    <lineage>
        <taxon>Eukaryota</taxon>
        <taxon>Viridiplantae</taxon>
        <taxon>Streptophyta</taxon>
        <taxon>Embryophyta</taxon>
        <taxon>Tracheophyta</taxon>
        <taxon>Spermatophyta</taxon>
        <taxon>Magnoliopsida</taxon>
        <taxon>eudicotyledons</taxon>
        <taxon>Gunneridae</taxon>
        <taxon>Pentapetalae</taxon>
        <taxon>asterids</taxon>
        <taxon>lamiids</taxon>
        <taxon>Gentianales</taxon>
        <taxon>Rubiaceae</taxon>
        <taxon>Ixoroideae</taxon>
        <taxon>Gardenieae complex</taxon>
        <taxon>Bertiereae - Coffeeae clade</taxon>
        <taxon>Coffeeae</taxon>
        <taxon>Coffea</taxon>
    </lineage>
</organism>
<dbReference type="InterPro" id="IPR027921">
    <property type="entry name" value="NOPCHAP1"/>
</dbReference>
<proteinExistence type="predicted"/>
<evidence type="ECO:0000313" key="3">
    <source>
        <dbReference type="Proteomes" id="UP000295252"/>
    </source>
</evidence>
<feature type="compositionally biased region" description="Polar residues" evidence="1">
    <location>
        <begin position="150"/>
        <end position="160"/>
    </location>
</feature>
<dbReference type="Proteomes" id="UP000295252">
    <property type="component" value="Chromosome IV"/>
</dbReference>
<feature type="compositionally biased region" description="Basic and acidic residues" evidence="1">
    <location>
        <begin position="12"/>
        <end position="25"/>
    </location>
</feature>
<reference evidence="3" key="1">
    <citation type="journal article" date="2014" name="Science">
        <title>The coffee genome provides insight into the convergent evolution of caffeine biosynthesis.</title>
        <authorList>
            <person name="Denoeud F."/>
            <person name="Carretero-Paulet L."/>
            <person name="Dereeper A."/>
            <person name="Droc G."/>
            <person name="Guyot R."/>
            <person name="Pietrella M."/>
            <person name="Zheng C."/>
            <person name="Alberti A."/>
            <person name="Anthony F."/>
            <person name="Aprea G."/>
            <person name="Aury J.M."/>
            <person name="Bento P."/>
            <person name="Bernard M."/>
            <person name="Bocs S."/>
            <person name="Campa C."/>
            <person name="Cenci A."/>
            <person name="Combes M.C."/>
            <person name="Crouzillat D."/>
            <person name="Da Silva C."/>
            <person name="Daddiego L."/>
            <person name="De Bellis F."/>
            <person name="Dussert S."/>
            <person name="Garsmeur O."/>
            <person name="Gayraud T."/>
            <person name="Guignon V."/>
            <person name="Jahn K."/>
            <person name="Jamilloux V."/>
            <person name="Joet T."/>
            <person name="Labadie K."/>
            <person name="Lan T."/>
            <person name="Leclercq J."/>
            <person name="Lepelley M."/>
            <person name="Leroy T."/>
            <person name="Li L.T."/>
            <person name="Librado P."/>
            <person name="Lopez L."/>
            <person name="Munoz A."/>
            <person name="Noel B."/>
            <person name="Pallavicini A."/>
            <person name="Perrotta G."/>
            <person name="Poncet V."/>
            <person name="Pot D."/>
            <person name="Priyono X."/>
            <person name="Rigoreau M."/>
            <person name="Rouard M."/>
            <person name="Rozas J."/>
            <person name="Tranchant-Dubreuil C."/>
            <person name="VanBuren R."/>
            <person name="Zhang Q."/>
            <person name="Andrade A.C."/>
            <person name="Argout X."/>
            <person name="Bertrand B."/>
            <person name="de Kochko A."/>
            <person name="Graziosi G."/>
            <person name="Henry R.J."/>
            <person name="Jayarama X."/>
            <person name="Ming R."/>
            <person name="Nagai C."/>
            <person name="Rounsley S."/>
            <person name="Sankoff D."/>
            <person name="Giuliano G."/>
            <person name="Albert V.A."/>
            <person name="Wincker P."/>
            <person name="Lashermes P."/>
        </authorList>
    </citation>
    <scope>NUCLEOTIDE SEQUENCE [LARGE SCALE GENOMIC DNA]</scope>
    <source>
        <strain evidence="3">cv. DH200-94</strain>
    </source>
</reference>
<keyword evidence="3" id="KW-1185">Reference proteome</keyword>
<dbReference type="PANTHER" id="PTHR28674:SF1">
    <property type="entry name" value="NOP PROTEIN CHAPERONE 1"/>
    <property type="match status" value="1"/>
</dbReference>
<dbReference type="GO" id="GO:0062064">
    <property type="term" value="F:box C/D methylation guide snoRNP complex binding"/>
    <property type="evidence" value="ECO:0007669"/>
    <property type="project" value="TreeGrafter"/>
</dbReference>
<dbReference type="PANTHER" id="PTHR28674">
    <property type="entry name" value="SIMILAR TO DNA SEGMENT, CHR 10, WAYNE STATE UNIVERSITY 102,-EXPRESSED"/>
    <property type="match status" value="1"/>
</dbReference>
<accession>A0A068V6E8</accession>
<dbReference type="EMBL" id="HG739206">
    <property type="protein sequence ID" value="CDP16345.1"/>
    <property type="molecule type" value="Genomic_DNA"/>
</dbReference>
<dbReference type="Pfam" id="PF15370">
    <property type="entry name" value="NOPCHAP1"/>
    <property type="match status" value="1"/>
</dbReference>
<protein>
    <submittedName>
        <fullName evidence="2">Uncharacterized protein</fullName>
    </submittedName>
</protein>
<dbReference type="PhylomeDB" id="A0A068V6E8"/>
<dbReference type="OrthoDB" id="1112980at2759"/>
<dbReference type="InParanoid" id="A0A068V6E8"/>
<feature type="region of interest" description="Disordered" evidence="1">
    <location>
        <begin position="144"/>
        <end position="215"/>
    </location>
</feature>
<dbReference type="STRING" id="49390.A0A068V6E8"/>
<dbReference type="Gramene" id="CDP16345">
    <property type="protein sequence ID" value="CDP16345"/>
    <property type="gene ID" value="GSCOC_T00018167001"/>
</dbReference>
<sequence>MPKKKKPSHLNCPEKAHQASKGKSKDFLDWEENSNYSASSIESKLLFYKKDDFAQVQIAKPKSIRIPEKKPDICVVPESNVLGKVKDFLGVISEANQGLHFDTKNSAEKYDIEVLHGNESEYIEMDLMLGVADLHTPEALAAAESAMAGSQPTISLAASVSSDDDDDHESKNNEEVGSDGSDDEERMFEATGENSCSDPWRMQPSNKRPKIVELS</sequence>